<dbReference type="PROSITE" id="PS50082">
    <property type="entry name" value="WD_REPEATS_2"/>
    <property type="match status" value="2"/>
</dbReference>
<dbReference type="AlphaFoldDB" id="A0A8H7ER61"/>
<gene>
    <name evidence="7" type="ORF">EC973_004884</name>
</gene>
<dbReference type="PROSITE" id="PS00678">
    <property type="entry name" value="WD_REPEATS_1"/>
    <property type="match status" value="2"/>
</dbReference>
<dbReference type="SUPFAM" id="SSF50978">
    <property type="entry name" value="WD40 repeat-like"/>
    <property type="match status" value="1"/>
</dbReference>
<evidence type="ECO:0000256" key="4">
    <source>
        <dbReference type="PROSITE-ProRule" id="PRU00221"/>
    </source>
</evidence>
<dbReference type="InterPro" id="IPR036322">
    <property type="entry name" value="WD40_repeat_dom_sf"/>
</dbReference>
<feature type="compositionally biased region" description="Acidic residues" evidence="6">
    <location>
        <begin position="475"/>
        <end position="503"/>
    </location>
</feature>
<dbReference type="PANTHER" id="PTHR14091">
    <property type="entry name" value="PERIODIC TRYPTOPHAN PROTEIN 1"/>
    <property type="match status" value="1"/>
</dbReference>
<dbReference type="PROSITE" id="PS50294">
    <property type="entry name" value="WD_REPEATS_REGION"/>
    <property type="match status" value="2"/>
</dbReference>
<dbReference type="InterPro" id="IPR001680">
    <property type="entry name" value="WD40_rpt"/>
</dbReference>
<proteinExistence type="predicted"/>
<dbReference type="Proteomes" id="UP000605846">
    <property type="component" value="Unassembled WGS sequence"/>
</dbReference>
<evidence type="ECO:0000256" key="1">
    <source>
        <dbReference type="ARBA" id="ARBA00022553"/>
    </source>
</evidence>
<name>A0A8H7ER61_9FUNG</name>
<dbReference type="Gene3D" id="2.130.10.10">
    <property type="entry name" value="YVTN repeat-like/Quinoprotein amine dehydrogenase"/>
    <property type="match status" value="1"/>
</dbReference>
<dbReference type="PRINTS" id="PR00320">
    <property type="entry name" value="GPROTEINBRPT"/>
</dbReference>
<keyword evidence="3" id="KW-0677">Repeat</keyword>
<feature type="repeat" description="WD" evidence="4">
    <location>
        <begin position="231"/>
        <end position="273"/>
    </location>
</feature>
<dbReference type="EMBL" id="JABAYA010000028">
    <property type="protein sequence ID" value="KAF7729116.1"/>
    <property type="molecule type" value="Genomic_DNA"/>
</dbReference>
<dbReference type="Pfam" id="PF00400">
    <property type="entry name" value="WD40"/>
    <property type="match status" value="4"/>
</dbReference>
<evidence type="ECO:0008006" key="9">
    <source>
        <dbReference type="Google" id="ProtNLM"/>
    </source>
</evidence>
<organism evidence="7 8">
    <name type="scientific">Apophysomyces ossiformis</name>
    <dbReference type="NCBI Taxonomy" id="679940"/>
    <lineage>
        <taxon>Eukaryota</taxon>
        <taxon>Fungi</taxon>
        <taxon>Fungi incertae sedis</taxon>
        <taxon>Mucoromycota</taxon>
        <taxon>Mucoromycotina</taxon>
        <taxon>Mucoromycetes</taxon>
        <taxon>Mucorales</taxon>
        <taxon>Mucorineae</taxon>
        <taxon>Mucoraceae</taxon>
        <taxon>Apophysomyces</taxon>
    </lineage>
</organism>
<dbReference type="PANTHER" id="PTHR14091:SF0">
    <property type="entry name" value="PERIODIC TRYPTOPHAN PROTEIN 1 HOMOLOG"/>
    <property type="match status" value="1"/>
</dbReference>
<sequence length="503" mass="56628">MISAIHWIRKGVATQHPEKYNLDDKEYERISKLAAEQLEDAREDLQEAMAVDENMKSAPSQDKNDLSAYNLDTYDEEVEAAKKKKVGIFSNMKDLAYYDNEVEDPYITLKNSVDEDEEREELEIMPTDNLLLAAKTEDEISHLEVHVFEESADNIYVHHDIMLPSFPLCLEWLDFHVGAKAGQEGSGNYVAIGTFEPDIEIWNLDMVDTMFPETILGHTDKTKKRKKKVNNEYHVDAIMGLSWNKNHRNFILSSSADATVKLWDLTTSKCAQSYSHHQDKVQSVSWHPVEATVFISGSYDKTVCALDARSPQQCTKWQLQSDVEALRWDPHNPTNFYVALENGIVQCYDIRATNGAVGGKALFTLQAHDDAVSALDINPLVPGCIATGSTDKLVKVWNTSNNQPSMVTSRNFELGRIFSAQFCPDSPFQLAIAGSNGSLHVWDMSTNAGVRQAFRNINPAFAEAVEEKQPITLQNDEEEESDDEPAEGEGNESEEEMEEDDFV</sequence>
<keyword evidence="5" id="KW-0175">Coiled coil</keyword>
<evidence type="ECO:0000313" key="8">
    <source>
        <dbReference type="Proteomes" id="UP000605846"/>
    </source>
</evidence>
<dbReference type="InterPro" id="IPR019775">
    <property type="entry name" value="WD40_repeat_CS"/>
</dbReference>
<comment type="caution">
    <text evidence="7">The sequence shown here is derived from an EMBL/GenBank/DDBJ whole genome shotgun (WGS) entry which is preliminary data.</text>
</comment>
<keyword evidence="8" id="KW-1185">Reference proteome</keyword>
<dbReference type="GO" id="GO:0006364">
    <property type="term" value="P:rRNA processing"/>
    <property type="evidence" value="ECO:0007669"/>
    <property type="project" value="InterPro"/>
</dbReference>
<feature type="coiled-coil region" evidence="5">
    <location>
        <begin position="31"/>
        <end position="58"/>
    </location>
</feature>
<dbReference type="InterPro" id="IPR044285">
    <property type="entry name" value="PWP1"/>
</dbReference>
<protein>
    <recommendedName>
        <fullName evidence="9">WD40 repeat-like protein</fullName>
    </recommendedName>
</protein>
<reference evidence="7" key="1">
    <citation type="submission" date="2020-01" db="EMBL/GenBank/DDBJ databases">
        <title>Genome Sequencing of Three Apophysomyces-Like Fungal Strains Confirms a Novel Fungal Genus in the Mucoromycota with divergent Burkholderia-like Endosymbiotic Bacteria.</title>
        <authorList>
            <person name="Stajich J.E."/>
            <person name="Macias A.M."/>
            <person name="Carter-House D."/>
            <person name="Lovett B."/>
            <person name="Kasson L.R."/>
            <person name="Berry K."/>
            <person name="Grigoriev I."/>
            <person name="Chang Y."/>
            <person name="Spatafora J."/>
            <person name="Kasson M.T."/>
        </authorList>
    </citation>
    <scope>NUCLEOTIDE SEQUENCE</scope>
    <source>
        <strain evidence="7">NRRL A-21654</strain>
    </source>
</reference>
<evidence type="ECO:0000256" key="2">
    <source>
        <dbReference type="ARBA" id="ARBA00022574"/>
    </source>
</evidence>
<dbReference type="InterPro" id="IPR015943">
    <property type="entry name" value="WD40/YVTN_repeat-like_dom_sf"/>
</dbReference>
<feature type="region of interest" description="Disordered" evidence="6">
    <location>
        <begin position="465"/>
        <end position="503"/>
    </location>
</feature>
<dbReference type="OrthoDB" id="270624at2759"/>
<accession>A0A8H7ER61</accession>
<dbReference type="InterPro" id="IPR020472">
    <property type="entry name" value="WD40_PAC1"/>
</dbReference>
<dbReference type="GO" id="GO:0005634">
    <property type="term" value="C:nucleus"/>
    <property type="evidence" value="ECO:0007669"/>
    <property type="project" value="TreeGrafter"/>
</dbReference>
<evidence type="ECO:0000256" key="6">
    <source>
        <dbReference type="SAM" id="MobiDB-lite"/>
    </source>
</evidence>
<evidence type="ECO:0000313" key="7">
    <source>
        <dbReference type="EMBL" id="KAF7729116.1"/>
    </source>
</evidence>
<keyword evidence="2 4" id="KW-0853">WD repeat</keyword>
<keyword evidence="1" id="KW-0597">Phosphoprotein</keyword>
<dbReference type="SMART" id="SM00320">
    <property type="entry name" value="WD40"/>
    <property type="match status" value="5"/>
</dbReference>
<feature type="repeat" description="WD" evidence="4">
    <location>
        <begin position="365"/>
        <end position="407"/>
    </location>
</feature>
<evidence type="ECO:0000256" key="5">
    <source>
        <dbReference type="SAM" id="Coils"/>
    </source>
</evidence>
<evidence type="ECO:0000256" key="3">
    <source>
        <dbReference type="ARBA" id="ARBA00022737"/>
    </source>
</evidence>